<dbReference type="SUPFAM" id="SSF48452">
    <property type="entry name" value="TPR-like"/>
    <property type="match status" value="1"/>
</dbReference>
<dbReference type="Pfam" id="PF00515">
    <property type="entry name" value="TPR_1"/>
    <property type="match status" value="1"/>
</dbReference>
<feature type="compositionally biased region" description="Polar residues" evidence="5">
    <location>
        <begin position="296"/>
        <end position="312"/>
    </location>
</feature>
<comment type="similarity">
    <text evidence="1">Belongs to the SGT family.</text>
</comment>
<evidence type="ECO:0000256" key="1">
    <source>
        <dbReference type="ARBA" id="ARBA00008175"/>
    </source>
</evidence>
<evidence type="ECO:0000313" key="7">
    <source>
        <dbReference type="Proteomes" id="UP000192223"/>
    </source>
</evidence>
<dbReference type="AlphaFoldDB" id="A0A1W4WF59"/>
<evidence type="ECO:0000256" key="5">
    <source>
        <dbReference type="SAM" id="MobiDB-lite"/>
    </source>
</evidence>
<dbReference type="GO" id="GO:0060090">
    <property type="term" value="F:molecular adaptor activity"/>
    <property type="evidence" value="ECO:0007669"/>
    <property type="project" value="TreeGrafter"/>
</dbReference>
<proteinExistence type="inferred from homology"/>
<sequence length="320" mass="36151">MDDFIDGNKQRLIIGIINFLKKESNSSYVESERKESLDVAIQCLESAYAIEPEALKKDEDFDLLTLISDDTLDVAVTEEEKTRAEIHKNKGNEYMRQGLYQEAVDEYTKAVELHPNNAVLYSNRAAAYSHMEKYHAVINDCKKAIRIDPNYAKAYSRLGNAYSLIHLHDDARNAFRTAITLDPTNERYRANLKLAEEKCVSEMDKANPPEHRPVDISQFINNANFLNVASQMLNDPGVRNVMSGILNSNTEGENPNIDALLQMGQQLAQRMQMSNPGFVESLRRQFSGDVQEETATESLPDSGQNQNQNKQPTPDDKTDS</sequence>
<dbReference type="PANTHER" id="PTHR45831">
    <property type="entry name" value="LD24721P"/>
    <property type="match status" value="1"/>
</dbReference>
<reference evidence="8" key="1">
    <citation type="submission" date="2025-08" db="UniProtKB">
        <authorList>
            <consortium name="RefSeq"/>
        </authorList>
    </citation>
    <scope>IDENTIFICATION</scope>
    <source>
        <tissue evidence="8">Entire body</tissue>
    </source>
</reference>
<dbReference type="Pfam" id="PF16546">
    <property type="entry name" value="SGTA_dimer"/>
    <property type="match status" value="1"/>
</dbReference>
<evidence type="ECO:0000313" key="8">
    <source>
        <dbReference type="RefSeq" id="XP_018322564.1"/>
    </source>
</evidence>
<dbReference type="Pfam" id="PF13414">
    <property type="entry name" value="TPR_11"/>
    <property type="match status" value="1"/>
</dbReference>
<dbReference type="KEGG" id="apln:108735217"/>
<feature type="repeat" description="TPR" evidence="4">
    <location>
        <begin position="118"/>
        <end position="151"/>
    </location>
</feature>
<dbReference type="GO" id="GO:0072380">
    <property type="term" value="C:TRC complex"/>
    <property type="evidence" value="ECO:0007669"/>
    <property type="project" value="TreeGrafter"/>
</dbReference>
<dbReference type="InterPro" id="IPR032374">
    <property type="entry name" value="SGTA_dimer"/>
</dbReference>
<dbReference type="InParanoid" id="A0A1W4WF59"/>
<keyword evidence="3 4" id="KW-0802">TPR repeat</keyword>
<accession>A0A1W4WF59</accession>
<dbReference type="PROSITE" id="PS50293">
    <property type="entry name" value="TPR_REGION"/>
    <property type="match status" value="1"/>
</dbReference>
<protein>
    <submittedName>
        <fullName evidence="8">Small glutamine-rich tetratricopeptide repeat-containing protein beta isoform X1</fullName>
    </submittedName>
</protein>
<evidence type="ECO:0000259" key="6">
    <source>
        <dbReference type="Pfam" id="PF16546"/>
    </source>
</evidence>
<dbReference type="SMART" id="SM00028">
    <property type="entry name" value="TPR"/>
    <property type="match status" value="3"/>
</dbReference>
<feature type="repeat" description="TPR" evidence="4">
    <location>
        <begin position="152"/>
        <end position="185"/>
    </location>
</feature>
<feature type="region of interest" description="Disordered" evidence="5">
    <location>
        <begin position="283"/>
        <end position="320"/>
    </location>
</feature>
<dbReference type="GeneID" id="108735217"/>
<keyword evidence="7" id="KW-1185">Reference proteome</keyword>
<dbReference type="InterPro" id="IPR047150">
    <property type="entry name" value="SGT"/>
</dbReference>
<dbReference type="Proteomes" id="UP000192223">
    <property type="component" value="Unplaced"/>
</dbReference>
<dbReference type="GO" id="GO:0016020">
    <property type="term" value="C:membrane"/>
    <property type="evidence" value="ECO:0007669"/>
    <property type="project" value="TreeGrafter"/>
</dbReference>
<dbReference type="PANTHER" id="PTHR45831:SF2">
    <property type="entry name" value="LD24721P"/>
    <property type="match status" value="1"/>
</dbReference>
<dbReference type="GO" id="GO:0006620">
    <property type="term" value="P:post-translational protein targeting to endoplasmic reticulum membrane"/>
    <property type="evidence" value="ECO:0007669"/>
    <property type="project" value="TreeGrafter"/>
</dbReference>
<evidence type="ECO:0000256" key="3">
    <source>
        <dbReference type="ARBA" id="ARBA00022803"/>
    </source>
</evidence>
<gene>
    <name evidence="8" type="primary">LOC108735217</name>
</gene>
<keyword evidence="2" id="KW-0677">Repeat</keyword>
<dbReference type="RefSeq" id="XP_018322564.1">
    <property type="nucleotide sequence ID" value="XM_018467062.2"/>
</dbReference>
<dbReference type="Gene3D" id="1.20.5.420">
    <property type="entry name" value="Immunoglobulin FC, subunit C"/>
    <property type="match status" value="1"/>
</dbReference>
<name>A0A1W4WF59_AGRPL</name>
<evidence type="ECO:0000256" key="4">
    <source>
        <dbReference type="PROSITE-ProRule" id="PRU00339"/>
    </source>
</evidence>
<dbReference type="OrthoDB" id="2335338at2759"/>
<dbReference type="STRING" id="224129.A0A1W4WF59"/>
<organism evidence="7 8">
    <name type="scientific">Agrilus planipennis</name>
    <name type="common">Emerald ash borer</name>
    <name type="synonym">Agrilus marcopoli</name>
    <dbReference type="NCBI Taxonomy" id="224129"/>
    <lineage>
        <taxon>Eukaryota</taxon>
        <taxon>Metazoa</taxon>
        <taxon>Ecdysozoa</taxon>
        <taxon>Arthropoda</taxon>
        <taxon>Hexapoda</taxon>
        <taxon>Insecta</taxon>
        <taxon>Pterygota</taxon>
        <taxon>Neoptera</taxon>
        <taxon>Endopterygota</taxon>
        <taxon>Coleoptera</taxon>
        <taxon>Polyphaga</taxon>
        <taxon>Elateriformia</taxon>
        <taxon>Buprestoidea</taxon>
        <taxon>Buprestidae</taxon>
        <taxon>Agrilinae</taxon>
        <taxon>Agrilus</taxon>
    </lineage>
</organism>
<feature type="repeat" description="TPR" evidence="4">
    <location>
        <begin position="84"/>
        <end position="117"/>
    </location>
</feature>
<dbReference type="PROSITE" id="PS50005">
    <property type="entry name" value="TPR"/>
    <property type="match status" value="3"/>
</dbReference>
<dbReference type="Gene3D" id="1.25.40.10">
    <property type="entry name" value="Tetratricopeptide repeat domain"/>
    <property type="match status" value="1"/>
</dbReference>
<dbReference type="InterPro" id="IPR019734">
    <property type="entry name" value="TPR_rpt"/>
</dbReference>
<dbReference type="InterPro" id="IPR011990">
    <property type="entry name" value="TPR-like_helical_dom_sf"/>
</dbReference>
<evidence type="ECO:0000256" key="2">
    <source>
        <dbReference type="ARBA" id="ARBA00022737"/>
    </source>
</evidence>
<feature type="domain" description="SGTA homodimerisation" evidence="6">
    <location>
        <begin position="8"/>
        <end position="59"/>
    </location>
</feature>